<feature type="domain" description="Wntless-like transmembrane" evidence="6">
    <location>
        <begin position="1"/>
        <end position="104"/>
    </location>
</feature>
<dbReference type="AlphaFoldDB" id="A0A834ASU5"/>
<gene>
    <name evidence="7" type="ORF">HJG60_019092</name>
</gene>
<keyword evidence="4 5" id="KW-0472">Membrane</keyword>
<dbReference type="EMBL" id="JABVXQ010000004">
    <property type="protein sequence ID" value="KAF6116608.1"/>
    <property type="molecule type" value="Genomic_DNA"/>
</dbReference>
<sequence length="156" mass="17970">MKVFFEVVGSVYVLYLFFLVVRACSELRHMPYVDLRLKFLTALTFVVLIISIVIFYLRFGAQALQDNFVAELSTHYQNSAEFLSFYGLLNFYLYTLAFVYSPSKTALYESQLKDNPAFSMLNDSDDDVIYGSDYEEMPLQNGQALRAQYKEGSDSD</sequence>
<keyword evidence="2 5" id="KW-0812">Transmembrane</keyword>
<protein>
    <submittedName>
        <fullName evidence="7">Transmembrane protein 181</fullName>
    </submittedName>
</protein>
<comment type="caution">
    <text evidence="7">The sequence shown here is derived from an EMBL/GenBank/DDBJ whole genome shotgun (WGS) entry which is preliminary data.</text>
</comment>
<dbReference type="Pfam" id="PF06664">
    <property type="entry name" value="WLS-like_TM"/>
    <property type="match status" value="1"/>
</dbReference>
<evidence type="ECO:0000256" key="3">
    <source>
        <dbReference type="ARBA" id="ARBA00022989"/>
    </source>
</evidence>
<proteinExistence type="predicted"/>
<dbReference type="GO" id="GO:0016020">
    <property type="term" value="C:membrane"/>
    <property type="evidence" value="ECO:0007669"/>
    <property type="project" value="UniProtKB-SubCell"/>
</dbReference>
<comment type="subcellular location">
    <subcellularLocation>
        <location evidence="1">Membrane</location>
        <topology evidence="1">Multi-pass membrane protein</topology>
    </subcellularLocation>
</comment>
<accession>A0A834ASU5</accession>
<dbReference type="InterPro" id="IPR047843">
    <property type="entry name" value="WLS-like_TM"/>
</dbReference>
<organism evidence="7 8">
    <name type="scientific">Phyllostomus discolor</name>
    <name type="common">pale spear-nosed bat</name>
    <dbReference type="NCBI Taxonomy" id="89673"/>
    <lineage>
        <taxon>Eukaryota</taxon>
        <taxon>Metazoa</taxon>
        <taxon>Chordata</taxon>
        <taxon>Craniata</taxon>
        <taxon>Vertebrata</taxon>
        <taxon>Euteleostomi</taxon>
        <taxon>Mammalia</taxon>
        <taxon>Eutheria</taxon>
        <taxon>Laurasiatheria</taxon>
        <taxon>Chiroptera</taxon>
        <taxon>Yangochiroptera</taxon>
        <taxon>Phyllostomidae</taxon>
        <taxon>Phyllostominae</taxon>
        <taxon>Phyllostomus</taxon>
    </lineage>
</organism>
<reference evidence="7 8" key="1">
    <citation type="journal article" date="2020" name="Nature">
        <title>Six reference-quality genomes reveal evolution of bat adaptations.</title>
        <authorList>
            <person name="Jebb D."/>
            <person name="Huang Z."/>
            <person name="Pippel M."/>
            <person name="Hughes G.M."/>
            <person name="Lavrichenko K."/>
            <person name="Devanna P."/>
            <person name="Winkler S."/>
            <person name="Jermiin L.S."/>
            <person name="Skirmuntt E.C."/>
            <person name="Katzourakis A."/>
            <person name="Burkitt-Gray L."/>
            <person name="Ray D.A."/>
            <person name="Sullivan K.A.M."/>
            <person name="Roscito J.G."/>
            <person name="Kirilenko B.M."/>
            <person name="Davalos L.M."/>
            <person name="Corthals A.P."/>
            <person name="Power M.L."/>
            <person name="Jones G."/>
            <person name="Ransome R.D."/>
            <person name="Dechmann D.K.N."/>
            <person name="Locatelli A.G."/>
            <person name="Puechmaille S.J."/>
            <person name="Fedrigo O."/>
            <person name="Jarvis E.D."/>
            <person name="Hiller M."/>
            <person name="Vernes S.C."/>
            <person name="Myers E.W."/>
            <person name="Teeling E.C."/>
        </authorList>
    </citation>
    <scope>NUCLEOTIDE SEQUENCE [LARGE SCALE GENOMIC DNA]</scope>
    <source>
        <strain evidence="7">Bat1K_MPI-CBG_1</strain>
    </source>
</reference>
<evidence type="ECO:0000259" key="6">
    <source>
        <dbReference type="Pfam" id="PF06664"/>
    </source>
</evidence>
<evidence type="ECO:0000256" key="1">
    <source>
        <dbReference type="ARBA" id="ARBA00004141"/>
    </source>
</evidence>
<dbReference type="PANTHER" id="PTHR31918:SF1">
    <property type="entry name" value="TRANSMEMBRANE PROTEIN 181"/>
    <property type="match status" value="1"/>
</dbReference>
<feature type="transmembrane region" description="Helical" evidence="5">
    <location>
        <begin position="6"/>
        <end position="25"/>
    </location>
</feature>
<keyword evidence="3 5" id="KW-1133">Transmembrane helix</keyword>
<evidence type="ECO:0000256" key="2">
    <source>
        <dbReference type="ARBA" id="ARBA00022692"/>
    </source>
</evidence>
<evidence type="ECO:0000256" key="5">
    <source>
        <dbReference type="SAM" id="Phobius"/>
    </source>
</evidence>
<feature type="transmembrane region" description="Helical" evidence="5">
    <location>
        <begin position="79"/>
        <end position="100"/>
    </location>
</feature>
<evidence type="ECO:0000313" key="7">
    <source>
        <dbReference type="EMBL" id="KAF6116608.1"/>
    </source>
</evidence>
<dbReference type="PANTHER" id="PTHR31918">
    <property type="entry name" value="TRANSMEMBRANE PROTEIN 181"/>
    <property type="match status" value="1"/>
</dbReference>
<name>A0A834ASU5_9CHIR</name>
<feature type="transmembrane region" description="Helical" evidence="5">
    <location>
        <begin position="37"/>
        <end position="59"/>
    </location>
</feature>
<dbReference type="GO" id="GO:0015643">
    <property type="term" value="F:toxic substance binding"/>
    <property type="evidence" value="ECO:0007669"/>
    <property type="project" value="InterPro"/>
</dbReference>
<dbReference type="InterPro" id="IPR040416">
    <property type="entry name" value="TMEM181"/>
</dbReference>
<dbReference type="Proteomes" id="UP000664940">
    <property type="component" value="Unassembled WGS sequence"/>
</dbReference>
<evidence type="ECO:0000313" key="8">
    <source>
        <dbReference type="Proteomes" id="UP000664940"/>
    </source>
</evidence>
<evidence type="ECO:0000256" key="4">
    <source>
        <dbReference type="ARBA" id="ARBA00023136"/>
    </source>
</evidence>